<evidence type="ECO:0000313" key="1">
    <source>
        <dbReference type="EMBL" id="UUC45056.1"/>
    </source>
</evidence>
<keyword evidence="2" id="KW-1185">Reference proteome</keyword>
<protein>
    <submittedName>
        <fullName evidence="1">Uncharacterized protein</fullName>
    </submittedName>
</protein>
<reference evidence="1" key="1">
    <citation type="submission" date="2022-07" db="EMBL/GenBank/DDBJ databases">
        <title>Isolation, identification, and degradation of a PFOSA degrading strain from sewage treatment plant.</title>
        <authorList>
            <person name="Zhang L."/>
            <person name="Huo Y."/>
        </authorList>
    </citation>
    <scope>NUCLEOTIDE SEQUENCE</scope>
    <source>
        <strain evidence="1">C1</strain>
    </source>
</reference>
<dbReference type="Proteomes" id="UP001059844">
    <property type="component" value="Chromosome"/>
</dbReference>
<accession>A0ABY5IRZ8</accession>
<dbReference type="RefSeq" id="WP_256550744.1">
    <property type="nucleotide sequence ID" value="NZ_CP101751.1"/>
</dbReference>
<organism evidence="1 2">
    <name type="scientific">Flavobacterium cerinum</name>
    <dbReference type="NCBI Taxonomy" id="2502784"/>
    <lineage>
        <taxon>Bacteria</taxon>
        <taxon>Pseudomonadati</taxon>
        <taxon>Bacteroidota</taxon>
        <taxon>Flavobacteriia</taxon>
        <taxon>Flavobacteriales</taxon>
        <taxon>Flavobacteriaceae</taxon>
        <taxon>Flavobacterium</taxon>
    </lineage>
</organism>
<name>A0ABY5IRZ8_9FLAO</name>
<proteinExistence type="predicted"/>
<gene>
    <name evidence="1" type="ORF">NOX80_15680</name>
</gene>
<sequence>MIYKQITNDNELYIWMNGRLLFKKWPGTQYHAKVFDLMAYGKNTYISITEKGIQINS</sequence>
<dbReference type="EMBL" id="CP101751">
    <property type="protein sequence ID" value="UUC45056.1"/>
    <property type="molecule type" value="Genomic_DNA"/>
</dbReference>
<evidence type="ECO:0000313" key="2">
    <source>
        <dbReference type="Proteomes" id="UP001059844"/>
    </source>
</evidence>